<organism evidence="2 3">
    <name type="scientific">Maritalea mediterranea</name>
    <dbReference type="NCBI Taxonomy" id="2909667"/>
    <lineage>
        <taxon>Bacteria</taxon>
        <taxon>Pseudomonadati</taxon>
        <taxon>Pseudomonadota</taxon>
        <taxon>Alphaproteobacteria</taxon>
        <taxon>Hyphomicrobiales</taxon>
        <taxon>Devosiaceae</taxon>
        <taxon>Maritalea</taxon>
    </lineage>
</organism>
<dbReference type="RefSeq" id="WP_236112897.1">
    <property type="nucleotide sequence ID" value="NZ_JAKGTI010000001.1"/>
</dbReference>
<dbReference type="InterPro" id="IPR009683">
    <property type="entry name" value="Extensin-like_C"/>
</dbReference>
<sequence length="197" mass="21318">MTAQSQGLQPGSPLYQVACPALLSDRIDAEILPPIEDAGCGTQSPYQLNAIEIDGRNIRLATPVTINCAMGTAFIGWVKRVDHLSRTIHGAGLKQLNTGTSYVCRRRNNADTGKISEHGFANAIDLTGFVLTNGATVKLPDAWTAEDEDQKLIRQSHKLGCDIFTTVLGPEANAAHKDHLHLDLGCHGARCRYKICD</sequence>
<protein>
    <submittedName>
        <fullName evidence="2">Extensin family protein</fullName>
    </submittedName>
</protein>
<accession>A0ABS9E376</accession>
<name>A0ABS9E376_9HYPH</name>
<evidence type="ECO:0000313" key="2">
    <source>
        <dbReference type="EMBL" id="MCF4097328.1"/>
    </source>
</evidence>
<proteinExistence type="predicted"/>
<evidence type="ECO:0000313" key="3">
    <source>
        <dbReference type="Proteomes" id="UP001201217"/>
    </source>
</evidence>
<feature type="domain" description="Extensin-like C-terminal" evidence="1">
    <location>
        <begin position="31"/>
        <end position="196"/>
    </location>
</feature>
<dbReference type="Proteomes" id="UP001201217">
    <property type="component" value="Unassembled WGS sequence"/>
</dbReference>
<gene>
    <name evidence="2" type="ORF">L1I42_02360</name>
</gene>
<keyword evidence="3" id="KW-1185">Reference proteome</keyword>
<comment type="caution">
    <text evidence="2">The sequence shown here is derived from an EMBL/GenBank/DDBJ whole genome shotgun (WGS) entry which is preliminary data.</text>
</comment>
<reference evidence="2 3" key="1">
    <citation type="submission" date="2022-01" db="EMBL/GenBank/DDBJ databases">
        <title>Maritalea mediterranea sp. nov., isolated from marine plastic residues from the Malva-rosa beach (Valencia, Spain).</title>
        <authorList>
            <person name="Vidal-Verdu A."/>
            <person name="Molina-Menor E."/>
            <person name="Pascual J."/>
            <person name="Pereto J."/>
            <person name="Porcar M."/>
        </authorList>
    </citation>
    <scope>NUCLEOTIDE SEQUENCE [LARGE SCALE GENOMIC DNA]</scope>
    <source>
        <strain evidence="2 3">P4.10X</strain>
    </source>
</reference>
<dbReference type="EMBL" id="JAKGTI010000001">
    <property type="protein sequence ID" value="MCF4097328.1"/>
    <property type="molecule type" value="Genomic_DNA"/>
</dbReference>
<evidence type="ECO:0000259" key="1">
    <source>
        <dbReference type="Pfam" id="PF06904"/>
    </source>
</evidence>
<dbReference type="Pfam" id="PF06904">
    <property type="entry name" value="Extensin-like_C"/>
    <property type="match status" value="1"/>
</dbReference>